<reference evidence="4" key="1">
    <citation type="submission" date="2015-09" db="EMBL/GenBank/DDBJ databases">
        <title>Complete genome of Arthrobacter alpinus strain R3.8.</title>
        <authorList>
            <person name="See-Too W.S."/>
            <person name="Chan K.G."/>
        </authorList>
    </citation>
    <scope>NUCLEOTIDE SEQUENCE [LARGE SCALE GENOMIC DNA]</scope>
    <source>
        <strain evidence="4">R3.8</strain>
    </source>
</reference>
<evidence type="ECO:0008006" key="5">
    <source>
        <dbReference type="Google" id="ProtNLM"/>
    </source>
</evidence>
<sequence>MPLSEHEQRLLDQLEAQLHAEDPKFANALASDPVRSLSTRRIVIGILVVIAGLMVLLGGVATKLIIIGILGFLIMGAGVYLAMLRPKFSKRPAAETKTGSKQKSGFMNGLEERWEERRHGQ</sequence>
<dbReference type="InterPro" id="IPR021401">
    <property type="entry name" value="DUF3040"/>
</dbReference>
<gene>
    <name evidence="3" type="ORF">AOC05_04650</name>
</gene>
<evidence type="ECO:0000256" key="1">
    <source>
        <dbReference type="SAM" id="MobiDB-lite"/>
    </source>
</evidence>
<dbReference type="KEGG" id="aaq:AOC05_04650"/>
<dbReference type="PATRIC" id="fig|656366.3.peg.1000"/>
<evidence type="ECO:0000313" key="4">
    <source>
        <dbReference type="Proteomes" id="UP000062833"/>
    </source>
</evidence>
<evidence type="ECO:0000256" key="2">
    <source>
        <dbReference type="SAM" id="Phobius"/>
    </source>
</evidence>
<keyword evidence="2" id="KW-1133">Transmembrane helix</keyword>
<dbReference type="EMBL" id="CP012677">
    <property type="protein sequence ID" value="ALE91774.1"/>
    <property type="molecule type" value="Genomic_DNA"/>
</dbReference>
<feature type="transmembrane region" description="Helical" evidence="2">
    <location>
        <begin position="64"/>
        <end position="83"/>
    </location>
</feature>
<organism evidence="3 4">
    <name type="scientific">Arthrobacter alpinus</name>
    <dbReference type="NCBI Taxonomy" id="656366"/>
    <lineage>
        <taxon>Bacteria</taxon>
        <taxon>Bacillati</taxon>
        <taxon>Actinomycetota</taxon>
        <taxon>Actinomycetes</taxon>
        <taxon>Micrococcales</taxon>
        <taxon>Micrococcaceae</taxon>
        <taxon>Arthrobacter</taxon>
    </lineage>
</organism>
<name>A0A0M5LXD7_9MICC</name>
<feature type="region of interest" description="Disordered" evidence="1">
    <location>
        <begin position="90"/>
        <end position="121"/>
    </location>
</feature>
<dbReference type="Proteomes" id="UP000062833">
    <property type="component" value="Chromosome"/>
</dbReference>
<keyword evidence="2" id="KW-0472">Membrane</keyword>
<dbReference type="AlphaFoldDB" id="A0A0M5LXD7"/>
<keyword evidence="4" id="KW-1185">Reference proteome</keyword>
<dbReference type="OrthoDB" id="4807686at2"/>
<accession>A0A0M5LXD7</accession>
<keyword evidence="2" id="KW-0812">Transmembrane</keyword>
<feature type="compositionally biased region" description="Basic and acidic residues" evidence="1">
    <location>
        <begin position="110"/>
        <end position="121"/>
    </location>
</feature>
<feature type="transmembrane region" description="Helical" evidence="2">
    <location>
        <begin position="42"/>
        <end position="58"/>
    </location>
</feature>
<evidence type="ECO:0000313" key="3">
    <source>
        <dbReference type="EMBL" id="ALE91774.1"/>
    </source>
</evidence>
<dbReference type="RefSeq" id="WP_062006062.1">
    <property type="nucleotide sequence ID" value="NZ_CP012677.1"/>
</dbReference>
<protein>
    <recommendedName>
        <fullName evidence="5">DUF3040 domain-containing protein</fullName>
    </recommendedName>
</protein>
<dbReference type="Pfam" id="PF11239">
    <property type="entry name" value="DUF3040"/>
    <property type="match status" value="1"/>
</dbReference>
<proteinExistence type="predicted"/>